<keyword evidence="1" id="KW-1133">Transmembrane helix</keyword>
<evidence type="ECO:0000313" key="3">
    <source>
        <dbReference type="Proteomes" id="UP000717585"/>
    </source>
</evidence>
<evidence type="ECO:0000256" key="1">
    <source>
        <dbReference type="SAM" id="Phobius"/>
    </source>
</evidence>
<evidence type="ECO:0000313" key="2">
    <source>
        <dbReference type="EMBL" id="KAG9397230.1"/>
    </source>
</evidence>
<protein>
    <recommendedName>
        <fullName evidence="4">Tyrosine-protein kinase ephrin type A/B receptor-like domain-containing protein</fullName>
    </recommendedName>
</protein>
<dbReference type="Proteomes" id="UP000717585">
    <property type="component" value="Unassembled WGS sequence"/>
</dbReference>
<proteinExistence type="predicted"/>
<name>A0A8J6B2X8_9EUKA</name>
<dbReference type="PANTHER" id="PTHR46967:SF2">
    <property type="entry name" value="SUSHI, VON WILLEBRAND FACTOR TYPE A, EGF AND PENTRAXIN DOMAIN-CONTAINING PROTEIN 1-LIKE"/>
    <property type="match status" value="1"/>
</dbReference>
<dbReference type="PANTHER" id="PTHR46967">
    <property type="entry name" value="INSULIN-LIKE GROWTH FACTOR BINDING PROTEIN,N-TERMINAL"/>
    <property type="match status" value="1"/>
</dbReference>
<dbReference type="OrthoDB" id="439917at2759"/>
<dbReference type="SMART" id="SM01411">
    <property type="entry name" value="Ephrin_rec_like"/>
    <property type="match status" value="3"/>
</dbReference>
<evidence type="ECO:0008006" key="4">
    <source>
        <dbReference type="Google" id="ProtNLM"/>
    </source>
</evidence>
<sequence>MTFSTILPGDSTLYSGFTSHAGSNLAFLADWNDTAIHLSGYDTIDTAWTQSAERVLLLTDLFDECSADSDCVLSSIIVSSSDHWLVVAGKVTNSDTAATIVVVIDLSQYDTTTHTWAGQQLPIDEAYYTTSHTNDPSSIAVSDDTVLIGYNAKKVTVLALTYANASWSDYTVANGSGFSVVHCRALAIFGDLFVLVTNSAVATYRLPITASLTSATDALMSEAITTASETIIIGTDISVAVTSSMIYLGDALYMDDNDDTVGTVYAFTLDESTGLFNSETVHQFLATDHSDSTSVGFGTTVAASDQYLLIGDPLYNDSEGTVFAYTVNETTPSWTATTLPGVMTVPSGETQIGATLELSATSMNVASLNASHALFFGSCETGHFFSGTTCYPCPPGTYQPLPGQVFCHSCSSGQYQSAYGQSSCIDAVAGTFVADFNHTTSTPCSTGFNSEDSASTCYNSTSMTYYEYSSGSEVGTSVSMDSSLIVTTGSTLSATAYGLDLSLSSSTSFSNPGTGLVADATNFYVIEGGNVHVYPKNSVDPTTPTDTFAVHSSTNPYAIAANDSMVAAQVKSSFSVDLVVWAYSDVWSEIMTPVSGISGIGPYGLAFVTIDDVSFIVASGSITWDIIDTSTGGYEWFKVSSTLPASSMIAGFDRFVTIVSGEIITVLEATATSLTVSSTMTVAGSSFDSVKVSGDLLILGDTTNQAVAVYQHRGGGEFTLFALIPFAESTDQISFGAAADLIDTSAHHFIMAIGAPAFGTDDGAVYSAAFLCAIDEVNSDSGCVPCPANTRRVNSLADACTMSSSPCQPGQYLDGDYCTDASPGYYVAVTDYNQQTQCTEAGYFSFGGIGAIECFPAPAGYVSTDDHTGIVACSTGQYQDETGQTSCKTVDAGYYPTTDRASQTLCDSGYYSLGGTDDCTACPTDWIALDNRRGCYQIPESALAAHSDGVWTVTPVSTLDGQSATVTAINDTSACQVSSGDIQCSAFYGYVAVEATLNDETITGTIALSALSIDDSKVSIPNEINFISTGTRTFSLANYTTSPLSSGALTFDLDTPVAWASVSGTTLTLNPGDEDTAGTYAMTLTVNNTCGYTVTKTIEANFFDVSPTSTSTKVALAVPAISGTTVTSIVASGIGGVTVVNATSGETVFVPISTSIEHGAHTMTITLSDGTSNTVSVTMESVTNSEGRPAAVSIGSSTGTARLVAESYACPQSMEASFFGSVSITGAEVSGNTLYCTAEVTITAAAVSQLDFQPVVGGQAVSGTLTNTPSTVCVAVAQTPTESTAAFTDTGDFQLRLNGVNLTTFESDGALCGNASIASADTAASVEVASDAALVVELLYADAVVFTDTLTLDEFVDKFTMSDFLFTSALCLLAFCIACSITVLLIVACIGTVMFKKGHLRIHLPRSNNV</sequence>
<organism evidence="2 3">
    <name type="scientific">Carpediemonas membranifera</name>
    <dbReference type="NCBI Taxonomy" id="201153"/>
    <lineage>
        <taxon>Eukaryota</taxon>
        <taxon>Metamonada</taxon>
        <taxon>Carpediemonas-like organisms</taxon>
        <taxon>Carpediemonas</taxon>
    </lineage>
</organism>
<keyword evidence="1" id="KW-0812">Transmembrane</keyword>
<accession>A0A8J6B2X8</accession>
<comment type="caution">
    <text evidence="2">The sequence shown here is derived from an EMBL/GenBank/DDBJ whole genome shotgun (WGS) entry which is preliminary data.</text>
</comment>
<dbReference type="InterPro" id="IPR009030">
    <property type="entry name" value="Growth_fac_rcpt_cys_sf"/>
</dbReference>
<keyword evidence="1" id="KW-0472">Membrane</keyword>
<dbReference type="EMBL" id="JAHDYR010000003">
    <property type="protein sequence ID" value="KAG9397230.1"/>
    <property type="molecule type" value="Genomic_DNA"/>
</dbReference>
<keyword evidence="3" id="KW-1185">Reference proteome</keyword>
<dbReference type="SUPFAM" id="SSF57184">
    <property type="entry name" value="Growth factor receptor domain"/>
    <property type="match status" value="2"/>
</dbReference>
<dbReference type="Gene3D" id="2.10.50.10">
    <property type="entry name" value="Tumor Necrosis Factor Receptor, subunit A, domain 2"/>
    <property type="match status" value="1"/>
</dbReference>
<gene>
    <name evidence="2" type="ORF">J8273_1141</name>
</gene>
<feature type="transmembrane region" description="Helical" evidence="1">
    <location>
        <begin position="1364"/>
        <end position="1395"/>
    </location>
</feature>
<reference evidence="2" key="1">
    <citation type="submission" date="2021-05" db="EMBL/GenBank/DDBJ databases">
        <title>A free-living protist that lacks canonical eukaryotic 1 DNA replication and segregation systems.</title>
        <authorList>
            <person name="Salas-Leiva D.E."/>
            <person name="Tromer E.C."/>
            <person name="Curtis B.A."/>
            <person name="Jerlstrom-Hultqvist J."/>
            <person name="Kolisko M."/>
            <person name="Yi Z."/>
            <person name="Salas-Leiva J.S."/>
            <person name="Gallot-Lavallee L."/>
            <person name="Kops G.J.P.L."/>
            <person name="Archibald J.M."/>
            <person name="Simpson A.G.B."/>
            <person name="Roger A.J."/>
        </authorList>
    </citation>
    <scope>NUCLEOTIDE SEQUENCE</scope>
    <source>
        <strain evidence="2">BICM</strain>
    </source>
</reference>